<feature type="binding site" evidence="9">
    <location>
        <position position="23"/>
    </location>
    <ligand>
        <name>3-phosphoshikimate</name>
        <dbReference type="ChEBI" id="CHEBI:145989"/>
    </ligand>
</feature>
<keyword evidence="4 9" id="KW-0963">Cytoplasm</keyword>
<evidence type="ECO:0000256" key="8">
    <source>
        <dbReference type="ARBA" id="ARBA00044633"/>
    </source>
</evidence>
<feature type="binding site" evidence="9">
    <location>
        <position position="24"/>
    </location>
    <ligand>
        <name>3-phosphoshikimate</name>
        <dbReference type="ChEBI" id="CHEBI:145989"/>
    </ligand>
</feature>
<feature type="binding site" evidence="9">
    <location>
        <position position="168"/>
    </location>
    <ligand>
        <name>3-phosphoshikimate</name>
        <dbReference type="ChEBI" id="CHEBI:145989"/>
    </ligand>
</feature>
<gene>
    <name evidence="11" type="primary">aroA1</name>
    <name evidence="9" type="synonym">aroA</name>
    <name evidence="11" type="ORF">BN990_02126</name>
</gene>
<dbReference type="GO" id="GO:0005737">
    <property type="term" value="C:cytoplasm"/>
    <property type="evidence" value="ECO:0007669"/>
    <property type="project" value="UniProtKB-SubCell"/>
</dbReference>
<dbReference type="PROSITE" id="PS00104">
    <property type="entry name" value="EPSP_SYNTHASE_1"/>
    <property type="match status" value="1"/>
</dbReference>
<keyword evidence="12" id="KW-1185">Reference proteome</keyword>
<keyword evidence="7 9" id="KW-0057">Aromatic amino acid biosynthesis</keyword>
<keyword evidence="6 9" id="KW-0808">Transferase</keyword>
<organism evidence="11 12">
    <name type="scientific">Virgibacillus massiliensis</name>
    <dbReference type="NCBI Taxonomy" id="1462526"/>
    <lineage>
        <taxon>Bacteria</taxon>
        <taxon>Bacillati</taxon>
        <taxon>Bacillota</taxon>
        <taxon>Bacilli</taxon>
        <taxon>Bacillales</taxon>
        <taxon>Bacillaceae</taxon>
        <taxon>Virgibacillus</taxon>
    </lineage>
</organism>
<evidence type="ECO:0000256" key="1">
    <source>
        <dbReference type="ARBA" id="ARBA00002174"/>
    </source>
</evidence>
<comment type="subcellular location">
    <subcellularLocation>
        <location evidence="9">Cytoplasm</location>
    </subcellularLocation>
</comment>
<comment type="catalytic activity">
    <reaction evidence="8">
        <text>3-phosphoshikimate + phosphoenolpyruvate = 5-O-(1-carboxyvinyl)-3-phosphoshikimate + phosphate</text>
        <dbReference type="Rhea" id="RHEA:21256"/>
        <dbReference type="ChEBI" id="CHEBI:43474"/>
        <dbReference type="ChEBI" id="CHEBI:57701"/>
        <dbReference type="ChEBI" id="CHEBI:58702"/>
        <dbReference type="ChEBI" id="CHEBI:145989"/>
        <dbReference type="EC" id="2.5.1.19"/>
    </reaction>
    <physiologicalReaction direction="left-to-right" evidence="8">
        <dbReference type="Rhea" id="RHEA:21257"/>
    </physiologicalReaction>
</comment>
<protein>
    <recommendedName>
        <fullName evidence="9">3-phosphoshikimate 1-carboxyvinyltransferase</fullName>
        <ecNumber evidence="9">2.5.1.19</ecNumber>
    </recommendedName>
    <alternativeName>
        <fullName evidence="9">5-enolpyruvylshikimate-3-phosphate synthase</fullName>
        <shortName evidence="9">EPSP synthase</shortName>
        <shortName evidence="9">EPSPS</shortName>
    </alternativeName>
</protein>
<evidence type="ECO:0000256" key="9">
    <source>
        <dbReference type="HAMAP-Rule" id="MF_00210"/>
    </source>
</evidence>
<accession>A0A024QC02</accession>
<comment type="function">
    <text evidence="1 9">Catalyzes the transfer of the enolpyruvyl moiety of phosphoenolpyruvate (PEP) to the 5-hydroxyl of shikimate-3-phosphate (S3P) to produce enolpyruvyl shikimate-3-phosphate and inorganic phosphate.</text>
</comment>
<evidence type="ECO:0000256" key="2">
    <source>
        <dbReference type="ARBA" id="ARBA00004811"/>
    </source>
</evidence>
<dbReference type="InterPro" id="IPR036968">
    <property type="entry name" value="Enolpyruvate_Tfrase_sf"/>
</dbReference>
<keyword evidence="5 9" id="KW-0028">Amino-acid biosynthesis</keyword>
<evidence type="ECO:0000256" key="6">
    <source>
        <dbReference type="ARBA" id="ARBA00022679"/>
    </source>
</evidence>
<dbReference type="FunFam" id="3.65.10.10:FF:000005">
    <property type="entry name" value="3-phosphoshikimate 1-carboxyvinyltransferase"/>
    <property type="match status" value="1"/>
</dbReference>
<feature type="binding site" evidence="9">
    <location>
        <position position="28"/>
    </location>
    <ligand>
        <name>3-phosphoshikimate</name>
        <dbReference type="ChEBI" id="CHEBI:145989"/>
    </ligand>
</feature>
<feature type="binding site" evidence="9">
    <location>
        <position position="170"/>
    </location>
    <ligand>
        <name>phosphoenolpyruvate</name>
        <dbReference type="ChEBI" id="CHEBI:58702"/>
    </ligand>
</feature>
<proteinExistence type="inferred from homology"/>
<feature type="binding site" evidence="9">
    <location>
        <position position="316"/>
    </location>
    <ligand>
        <name>3-phosphoshikimate</name>
        <dbReference type="ChEBI" id="CHEBI:145989"/>
    </ligand>
</feature>
<comment type="similarity">
    <text evidence="3 9">Belongs to the EPSP synthase family.</text>
</comment>
<dbReference type="PANTHER" id="PTHR21090:SF5">
    <property type="entry name" value="PENTAFUNCTIONAL AROM POLYPEPTIDE"/>
    <property type="match status" value="1"/>
</dbReference>
<feature type="domain" description="Enolpyruvate transferase" evidence="10">
    <location>
        <begin position="11"/>
        <end position="424"/>
    </location>
</feature>
<dbReference type="EC" id="2.5.1.19" evidence="9"/>
<dbReference type="Proteomes" id="UP000028875">
    <property type="component" value="Unassembled WGS sequence"/>
</dbReference>
<dbReference type="EMBL" id="CCDP010000001">
    <property type="protein sequence ID" value="CDQ39812.1"/>
    <property type="molecule type" value="Genomic_DNA"/>
</dbReference>
<dbReference type="GO" id="GO:0003866">
    <property type="term" value="F:3-phosphoshikimate 1-carboxyvinyltransferase activity"/>
    <property type="evidence" value="ECO:0007669"/>
    <property type="project" value="UniProtKB-UniRule"/>
</dbReference>
<comment type="subunit">
    <text evidence="9">Monomer.</text>
</comment>
<feature type="binding site" evidence="9">
    <location>
        <position position="347"/>
    </location>
    <ligand>
        <name>phosphoenolpyruvate</name>
        <dbReference type="ChEBI" id="CHEBI:58702"/>
    </ligand>
</feature>
<feature type="binding site" evidence="9">
    <location>
        <position position="170"/>
    </location>
    <ligand>
        <name>3-phosphoshikimate</name>
        <dbReference type="ChEBI" id="CHEBI:145989"/>
    </ligand>
</feature>
<evidence type="ECO:0000313" key="12">
    <source>
        <dbReference type="Proteomes" id="UP000028875"/>
    </source>
</evidence>
<feature type="binding site" evidence="9">
    <location>
        <position position="123"/>
    </location>
    <ligand>
        <name>phosphoenolpyruvate</name>
        <dbReference type="ChEBI" id="CHEBI:58702"/>
    </ligand>
</feature>
<dbReference type="OrthoDB" id="9809920at2"/>
<feature type="binding site" evidence="9">
    <location>
        <position position="95"/>
    </location>
    <ligand>
        <name>phosphoenolpyruvate</name>
        <dbReference type="ChEBI" id="CHEBI:58702"/>
    </ligand>
</feature>
<dbReference type="GO" id="GO:0009423">
    <property type="term" value="P:chorismate biosynthetic process"/>
    <property type="evidence" value="ECO:0007669"/>
    <property type="project" value="UniProtKB-UniRule"/>
</dbReference>
<evidence type="ECO:0000259" key="10">
    <source>
        <dbReference type="Pfam" id="PF00275"/>
    </source>
</evidence>
<dbReference type="InterPro" id="IPR013792">
    <property type="entry name" value="RNA3'P_cycl/enolpyr_Trfase_a/b"/>
</dbReference>
<sequence length="429" mass="45736">MKELKLSAVNAPLQGELEVPGDKSISHRSVIFGALAHGVTTVSHFLDGEDCMRTVDIFRAMGVSIDKEGSQLKIVGKGRQALTEPTAPLYFGNSGTTARLMLGILAGLPFFTTVYGDASLTKRPMNRVVDPLCQMGAHIDGRKDGNYLPLAINGDTLSGIHYHLPVKSAQVKSAVLLAGLYANGETTVVETSLTRNHTETMLQAFGADIEIEGKEITVKGNQTLSANDVYVPGDISSAAFFLAAAAIVQGSSIRLLHVGLNETRTGIIDVLKAMGANVIVEEVHSKGGELLGNIRIAQSPLIGTTIEGEMIPRLIDEIPIIALLATQAVGTTVIKDAEELRVKETDRILAVTEVLTRLGADVEATDDGLIVHGKTPLTGNEVASYHDHRIAMMASVASLITNGEVIIDDISPVATSYPNFYKDLDHLIK</sequence>
<evidence type="ECO:0000313" key="11">
    <source>
        <dbReference type="EMBL" id="CDQ39812.1"/>
    </source>
</evidence>
<dbReference type="SUPFAM" id="SSF55205">
    <property type="entry name" value="EPT/RTPC-like"/>
    <property type="match status" value="1"/>
</dbReference>
<dbReference type="STRING" id="1462526.BN990_02126"/>
<dbReference type="InterPro" id="IPR023193">
    <property type="entry name" value="EPSP_synthase_CS"/>
</dbReference>
<dbReference type="AlphaFoldDB" id="A0A024QC02"/>
<dbReference type="GO" id="GO:0008652">
    <property type="term" value="P:amino acid biosynthetic process"/>
    <property type="evidence" value="ECO:0007669"/>
    <property type="project" value="UniProtKB-KW"/>
</dbReference>
<reference evidence="12" key="2">
    <citation type="submission" date="2014-05" db="EMBL/GenBank/DDBJ databases">
        <title>Draft genome sequence of Virgibacillus massiliensis Vm-5.</title>
        <authorList>
            <person name="Khelaifia S."/>
            <person name="Croce O."/>
            <person name="Lagier J.C."/>
            <person name="Raoult D."/>
        </authorList>
    </citation>
    <scope>NUCLEOTIDE SEQUENCE [LARGE SCALE GENOMIC DNA]</scope>
    <source>
        <strain evidence="12">Vm-5</strain>
    </source>
</reference>
<dbReference type="Gene3D" id="3.65.10.10">
    <property type="entry name" value="Enolpyruvate transferase domain"/>
    <property type="match status" value="2"/>
</dbReference>
<reference evidence="11 12" key="1">
    <citation type="submission" date="2014-03" db="EMBL/GenBank/DDBJ databases">
        <authorList>
            <person name="Urmite Genomes U."/>
        </authorList>
    </citation>
    <scope>NUCLEOTIDE SEQUENCE [LARGE SCALE GENOMIC DNA]</scope>
    <source>
        <strain evidence="11 12">Vm-5</strain>
    </source>
</reference>
<dbReference type="Pfam" id="PF00275">
    <property type="entry name" value="EPSP_synthase"/>
    <property type="match status" value="1"/>
</dbReference>
<dbReference type="FunFam" id="3.65.10.10:FF:000006">
    <property type="entry name" value="3-phosphoshikimate 1-carboxyvinyltransferase"/>
    <property type="match status" value="1"/>
</dbReference>
<feature type="binding site" evidence="9">
    <location>
        <position position="343"/>
    </location>
    <ligand>
        <name>3-phosphoshikimate</name>
        <dbReference type="ChEBI" id="CHEBI:145989"/>
    </ligand>
</feature>
<dbReference type="RefSeq" id="WP_021291270.1">
    <property type="nucleotide sequence ID" value="NZ_BNER01000002.1"/>
</dbReference>
<feature type="binding site" evidence="9">
    <location>
        <position position="23"/>
    </location>
    <ligand>
        <name>phosphoenolpyruvate</name>
        <dbReference type="ChEBI" id="CHEBI:58702"/>
    </ligand>
</feature>
<dbReference type="eggNOG" id="COG0128">
    <property type="taxonomic scope" value="Bacteria"/>
</dbReference>
<name>A0A024QC02_9BACI</name>
<dbReference type="UniPathway" id="UPA00053">
    <property type="reaction ID" value="UER00089"/>
</dbReference>
<comment type="pathway">
    <text evidence="2 9">Metabolic intermediate biosynthesis; chorismate biosynthesis; chorismate from D-erythrose 4-phosphate and phosphoenolpyruvate: step 6/7.</text>
</comment>
<dbReference type="CDD" id="cd01556">
    <property type="entry name" value="EPSP_synthase"/>
    <property type="match status" value="1"/>
</dbReference>
<dbReference type="PIRSF" id="PIRSF000505">
    <property type="entry name" value="EPSPS"/>
    <property type="match status" value="1"/>
</dbReference>
<dbReference type="NCBIfam" id="TIGR01356">
    <property type="entry name" value="aroA"/>
    <property type="match status" value="1"/>
</dbReference>
<feature type="binding site" evidence="9">
    <location>
        <position position="389"/>
    </location>
    <ligand>
        <name>phosphoenolpyruvate</name>
        <dbReference type="ChEBI" id="CHEBI:58702"/>
    </ligand>
</feature>
<evidence type="ECO:0000256" key="3">
    <source>
        <dbReference type="ARBA" id="ARBA00009948"/>
    </source>
</evidence>
<comment type="caution">
    <text evidence="11">The sequence shown here is derived from an EMBL/GenBank/DDBJ whole genome shotgun (WGS) entry which is preliminary data.</text>
</comment>
<evidence type="ECO:0000256" key="7">
    <source>
        <dbReference type="ARBA" id="ARBA00023141"/>
    </source>
</evidence>
<comment type="caution">
    <text evidence="9">Lacks conserved residue(s) required for the propagation of feature annotation.</text>
</comment>
<dbReference type="PROSITE" id="PS00885">
    <property type="entry name" value="EPSP_SYNTHASE_2"/>
    <property type="match status" value="1"/>
</dbReference>
<dbReference type="GO" id="GO:0009073">
    <property type="term" value="P:aromatic amino acid family biosynthetic process"/>
    <property type="evidence" value="ECO:0007669"/>
    <property type="project" value="UniProtKB-KW"/>
</dbReference>
<dbReference type="PANTHER" id="PTHR21090">
    <property type="entry name" value="AROM/DEHYDROQUINATE SYNTHASE"/>
    <property type="match status" value="1"/>
</dbReference>
<dbReference type="InterPro" id="IPR006264">
    <property type="entry name" value="EPSP_synthase"/>
</dbReference>
<evidence type="ECO:0000256" key="4">
    <source>
        <dbReference type="ARBA" id="ARBA00022490"/>
    </source>
</evidence>
<dbReference type="HAMAP" id="MF_00210">
    <property type="entry name" value="EPSP_synth"/>
    <property type="match status" value="1"/>
</dbReference>
<evidence type="ECO:0000256" key="5">
    <source>
        <dbReference type="ARBA" id="ARBA00022605"/>
    </source>
</evidence>
<dbReference type="InterPro" id="IPR001986">
    <property type="entry name" value="Enolpyruvate_Tfrase_dom"/>
</dbReference>
<feature type="active site" description="Proton acceptor" evidence="9">
    <location>
        <position position="316"/>
    </location>
</feature>